<keyword evidence="3" id="KW-1185">Reference proteome</keyword>
<feature type="signal peptide" evidence="1">
    <location>
        <begin position="1"/>
        <end position="21"/>
    </location>
</feature>
<evidence type="ECO:0000313" key="3">
    <source>
        <dbReference type="Proteomes" id="UP000215902"/>
    </source>
</evidence>
<gene>
    <name evidence="2" type="ORF">BOX15_Mlig017422g1</name>
</gene>
<protein>
    <recommendedName>
        <fullName evidence="4">Apple domain-containing protein</fullName>
    </recommendedName>
</protein>
<reference evidence="2 3" key="1">
    <citation type="submission" date="2017-06" db="EMBL/GenBank/DDBJ databases">
        <title>A platform for efficient transgenesis in Macrostomum lignano, a flatworm model organism for stem cell research.</title>
        <authorList>
            <person name="Berezikov E."/>
        </authorList>
    </citation>
    <scope>NUCLEOTIDE SEQUENCE [LARGE SCALE GENOMIC DNA]</scope>
    <source>
        <strain evidence="2">DV1</strain>
        <tissue evidence="2">Whole organism</tissue>
    </source>
</reference>
<sequence length="143" mass="15260">MLQALVAAAIALLCLAGRAAAAGIEWNPEGWARRCDFSTGDIEVLDVLLINCPRYCAQKSGCTHYTFKIRNTEYGKRYGRCHLKAGPRAKSDAIFTSRASDVCGLLPGAAEVSECSAVSQNARLLTIVACAVVANPLMLSLLL</sequence>
<evidence type="ECO:0000256" key="1">
    <source>
        <dbReference type="SAM" id="SignalP"/>
    </source>
</evidence>
<dbReference type="Gene3D" id="3.50.4.10">
    <property type="entry name" value="Hepatocyte Growth Factor"/>
    <property type="match status" value="1"/>
</dbReference>
<dbReference type="EMBL" id="NIVC01002325">
    <property type="protein sequence ID" value="PAA58848.1"/>
    <property type="molecule type" value="Genomic_DNA"/>
</dbReference>
<dbReference type="Proteomes" id="UP000215902">
    <property type="component" value="Unassembled WGS sequence"/>
</dbReference>
<proteinExistence type="predicted"/>
<accession>A0A267EBF5</accession>
<feature type="chain" id="PRO_5012424591" description="Apple domain-containing protein" evidence="1">
    <location>
        <begin position="22"/>
        <end position="143"/>
    </location>
</feature>
<comment type="caution">
    <text evidence="2">The sequence shown here is derived from an EMBL/GenBank/DDBJ whole genome shotgun (WGS) entry which is preliminary data.</text>
</comment>
<name>A0A267EBF5_9PLAT</name>
<evidence type="ECO:0008006" key="4">
    <source>
        <dbReference type="Google" id="ProtNLM"/>
    </source>
</evidence>
<keyword evidence="1" id="KW-0732">Signal</keyword>
<organism evidence="2 3">
    <name type="scientific">Macrostomum lignano</name>
    <dbReference type="NCBI Taxonomy" id="282301"/>
    <lineage>
        <taxon>Eukaryota</taxon>
        <taxon>Metazoa</taxon>
        <taxon>Spiralia</taxon>
        <taxon>Lophotrochozoa</taxon>
        <taxon>Platyhelminthes</taxon>
        <taxon>Rhabditophora</taxon>
        <taxon>Macrostomorpha</taxon>
        <taxon>Macrostomida</taxon>
        <taxon>Macrostomidae</taxon>
        <taxon>Macrostomum</taxon>
    </lineage>
</organism>
<dbReference type="AlphaFoldDB" id="A0A267EBF5"/>
<evidence type="ECO:0000313" key="2">
    <source>
        <dbReference type="EMBL" id="PAA58848.1"/>
    </source>
</evidence>